<evidence type="ECO:0000313" key="7">
    <source>
        <dbReference type="Proteomes" id="UP000199497"/>
    </source>
</evidence>
<dbReference type="STRING" id="405564.SAMN04487905_1045"/>
<evidence type="ECO:0000259" key="5">
    <source>
        <dbReference type="Pfam" id="PF21365"/>
    </source>
</evidence>
<dbReference type="AlphaFoldDB" id="A0A1H0SK08"/>
<dbReference type="InterPro" id="IPR017853">
    <property type="entry name" value="GH"/>
</dbReference>
<dbReference type="InterPro" id="IPR000322">
    <property type="entry name" value="Glyco_hydro_31_TIM"/>
</dbReference>
<organism evidence="6 7">
    <name type="scientific">Actinopolyspora xinjiangensis</name>
    <dbReference type="NCBI Taxonomy" id="405564"/>
    <lineage>
        <taxon>Bacteria</taxon>
        <taxon>Bacillati</taxon>
        <taxon>Actinomycetota</taxon>
        <taxon>Actinomycetes</taxon>
        <taxon>Actinopolysporales</taxon>
        <taxon>Actinopolysporaceae</taxon>
        <taxon>Actinopolyspora</taxon>
    </lineage>
</organism>
<dbReference type="Pfam" id="PF21365">
    <property type="entry name" value="Glyco_hydro_31_3rd"/>
    <property type="match status" value="1"/>
</dbReference>
<evidence type="ECO:0000259" key="3">
    <source>
        <dbReference type="Pfam" id="PF01055"/>
    </source>
</evidence>
<dbReference type="CDD" id="cd14752">
    <property type="entry name" value="GH31_N"/>
    <property type="match status" value="1"/>
</dbReference>
<dbReference type="InterPro" id="IPR011013">
    <property type="entry name" value="Gal_mutarotase_sf_dom"/>
</dbReference>
<evidence type="ECO:0000259" key="4">
    <source>
        <dbReference type="Pfam" id="PF13802"/>
    </source>
</evidence>
<reference evidence="7" key="1">
    <citation type="submission" date="2016-10" db="EMBL/GenBank/DDBJ databases">
        <authorList>
            <person name="Varghese N."/>
            <person name="Submissions S."/>
        </authorList>
    </citation>
    <scope>NUCLEOTIDE SEQUENCE [LARGE SCALE GENOMIC DNA]</scope>
    <source>
        <strain evidence="7">DSM 46732</strain>
    </source>
</reference>
<evidence type="ECO:0000256" key="1">
    <source>
        <dbReference type="ARBA" id="ARBA00007806"/>
    </source>
</evidence>
<feature type="domain" description="Glycosyl hydrolase family 31 C-terminal" evidence="5">
    <location>
        <begin position="569"/>
        <end position="654"/>
    </location>
</feature>
<dbReference type="InterPro" id="IPR048395">
    <property type="entry name" value="Glyco_hydro_31_C"/>
</dbReference>
<dbReference type="InterPro" id="IPR051816">
    <property type="entry name" value="Glycosyl_Hydrolase_31"/>
</dbReference>
<dbReference type="CDD" id="cd06591">
    <property type="entry name" value="GH31_xylosidase_XylS"/>
    <property type="match status" value="1"/>
</dbReference>
<dbReference type="Pfam" id="PF13802">
    <property type="entry name" value="Gal_mutarotas_2"/>
    <property type="match status" value="1"/>
</dbReference>
<evidence type="ECO:0000256" key="2">
    <source>
        <dbReference type="RuleBase" id="RU361185"/>
    </source>
</evidence>
<dbReference type="Pfam" id="PF01055">
    <property type="entry name" value="Glyco_hydro_31_2nd"/>
    <property type="match status" value="1"/>
</dbReference>
<feature type="domain" description="Glycoside hydrolase family 31 N-terminal" evidence="4">
    <location>
        <begin position="66"/>
        <end position="178"/>
    </location>
</feature>
<dbReference type="RefSeq" id="WP_092599770.1">
    <property type="nucleotide sequence ID" value="NZ_FNJR01000004.1"/>
</dbReference>
<dbReference type="SUPFAM" id="SSF51011">
    <property type="entry name" value="Glycosyl hydrolase domain"/>
    <property type="match status" value="1"/>
</dbReference>
<dbReference type="Proteomes" id="UP000199497">
    <property type="component" value="Unassembled WGS sequence"/>
</dbReference>
<dbReference type="InterPro" id="IPR013780">
    <property type="entry name" value="Glyco_hydro_b"/>
</dbReference>
<sequence>MRGAREDDGALEWTSGQEIVRIEPWGADSLRIRAGFAPLLDDLPSALGERPDSGGSPVIDIGDHLARITHGALCAEVDPEGMLRFVDADGAELLAERPAHFWWPGPRLYGSGTGHSRRMEQCFRAYEGERIYGLGQHTHGLLDQKGTVLDLVQRNAEVSIPFLLSSRGYGFLWNNPAVGRVEFAHNGTRWVADSTRQLDYWVTTGGTPAELLGHYAEATGHPPMLPEWAAGFWQSKLRYRSQEELLEVVREYRRRELPLSVIVSDFFHWTHLGDWRFDPVEYPDPAAMMRELDAAGVRLMVSIWPSVNPLSENFERMSREGMLVGTEAGVPYHAPWRDKGFDVAMPVAFYDPTNPRARRFVWDRARENYYDLGVRVWWLDACEPEVLPGTPENLRFEEGPGQEVFNLYPLRHAQGFHDGMRAEGETEVVSLCRSAWAGSQRYGAALWSGDIDATFESLRAQVRAGLNVALSGIPWWTTDIGGFHGGDPDSEYFRELVVRWFQYGVFCPLFRLHGNRDPRMPLGPEMTGGPNEVWSFGQRAYELIREMLFLRERLRPYLMEQMRVAHERGLPPMRPLFVDHPDDERAWEVDDEFLLGPDVLVAPVTEYGARERSVHLPGDSRWTGAWDGRMFEGGTTTTVPAPLESVPVFLREGTTVDLGR</sequence>
<accession>A0A1H0SK08</accession>
<feature type="domain" description="Glycoside hydrolase family 31 TIM barrel" evidence="3">
    <location>
        <begin position="222"/>
        <end position="559"/>
    </location>
</feature>
<dbReference type="Gene3D" id="2.60.40.1180">
    <property type="entry name" value="Golgi alpha-mannosidase II"/>
    <property type="match status" value="1"/>
</dbReference>
<proteinExistence type="inferred from homology"/>
<dbReference type="SUPFAM" id="SSF51445">
    <property type="entry name" value="(Trans)glycosidases"/>
    <property type="match status" value="1"/>
</dbReference>
<protein>
    <submittedName>
        <fullName evidence="6">Alpha-D-xyloside xylohydrolase</fullName>
    </submittedName>
</protein>
<keyword evidence="2 6" id="KW-0378">Hydrolase</keyword>
<dbReference type="InterPro" id="IPR025887">
    <property type="entry name" value="Glyco_hydro_31_N_dom"/>
</dbReference>
<dbReference type="Gene3D" id="2.60.40.1760">
    <property type="entry name" value="glycosyl hydrolase (family 31)"/>
    <property type="match status" value="1"/>
</dbReference>
<dbReference type="GO" id="GO:0030246">
    <property type="term" value="F:carbohydrate binding"/>
    <property type="evidence" value="ECO:0007669"/>
    <property type="project" value="InterPro"/>
</dbReference>
<dbReference type="PANTHER" id="PTHR43863">
    <property type="entry name" value="HYDROLASE, PUTATIVE (AFU_ORTHOLOGUE AFUA_1G03140)-RELATED"/>
    <property type="match status" value="1"/>
</dbReference>
<dbReference type="Gene3D" id="3.20.20.80">
    <property type="entry name" value="Glycosidases"/>
    <property type="match status" value="1"/>
</dbReference>
<keyword evidence="7" id="KW-1185">Reference proteome</keyword>
<dbReference type="GO" id="GO:0005975">
    <property type="term" value="P:carbohydrate metabolic process"/>
    <property type="evidence" value="ECO:0007669"/>
    <property type="project" value="InterPro"/>
</dbReference>
<dbReference type="PANTHER" id="PTHR43863:SF2">
    <property type="entry name" value="MALTASE-GLUCOAMYLASE"/>
    <property type="match status" value="1"/>
</dbReference>
<name>A0A1H0SK08_9ACTN</name>
<keyword evidence="2" id="KW-0326">Glycosidase</keyword>
<evidence type="ECO:0000313" key="6">
    <source>
        <dbReference type="EMBL" id="SDP41568.1"/>
    </source>
</evidence>
<gene>
    <name evidence="6" type="ORF">SAMN04487905_1045</name>
</gene>
<dbReference type="OrthoDB" id="176168at2"/>
<comment type="similarity">
    <text evidence="1 2">Belongs to the glycosyl hydrolase 31 family.</text>
</comment>
<dbReference type="GO" id="GO:0004553">
    <property type="term" value="F:hydrolase activity, hydrolyzing O-glycosyl compounds"/>
    <property type="evidence" value="ECO:0007669"/>
    <property type="project" value="InterPro"/>
</dbReference>
<dbReference type="SUPFAM" id="SSF74650">
    <property type="entry name" value="Galactose mutarotase-like"/>
    <property type="match status" value="1"/>
</dbReference>
<dbReference type="EMBL" id="FNJR01000004">
    <property type="protein sequence ID" value="SDP41568.1"/>
    <property type="molecule type" value="Genomic_DNA"/>
</dbReference>